<reference evidence="2 3" key="1">
    <citation type="submission" date="2016-10" db="EMBL/GenBank/DDBJ databases">
        <authorList>
            <person name="de Groot N.N."/>
        </authorList>
    </citation>
    <scope>NUCLEOTIDE SEQUENCE [LARGE SCALE GENOMIC DNA]</scope>
    <source>
        <strain evidence="2 3">CGMCC 4.5739</strain>
    </source>
</reference>
<organism evidence="2 3">
    <name type="scientific">Streptomyces aidingensis</name>
    <dbReference type="NCBI Taxonomy" id="910347"/>
    <lineage>
        <taxon>Bacteria</taxon>
        <taxon>Bacillati</taxon>
        <taxon>Actinomycetota</taxon>
        <taxon>Actinomycetes</taxon>
        <taxon>Kitasatosporales</taxon>
        <taxon>Streptomycetaceae</taxon>
        <taxon>Streptomyces</taxon>
    </lineage>
</organism>
<evidence type="ECO:0000256" key="1">
    <source>
        <dbReference type="SAM" id="MobiDB-lite"/>
    </source>
</evidence>
<dbReference type="InterPro" id="IPR034660">
    <property type="entry name" value="DinB/YfiT-like"/>
</dbReference>
<dbReference type="Pfam" id="PF04978">
    <property type="entry name" value="MST"/>
    <property type="match status" value="1"/>
</dbReference>
<keyword evidence="3" id="KW-1185">Reference proteome</keyword>
<protein>
    <submittedName>
        <fullName evidence="2">Uncharacterized damage-inducible protein DinB (Forms a four-helix bundle)</fullName>
    </submittedName>
</protein>
<dbReference type="InterPro" id="IPR007061">
    <property type="entry name" value="MST-like"/>
</dbReference>
<feature type="compositionally biased region" description="Pro residues" evidence="1">
    <location>
        <begin position="1"/>
        <end position="13"/>
    </location>
</feature>
<gene>
    <name evidence="2" type="ORF">SAMN05421773_103247</name>
</gene>
<dbReference type="EMBL" id="FOLM01000003">
    <property type="protein sequence ID" value="SFC42145.1"/>
    <property type="molecule type" value="Genomic_DNA"/>
</dbReference>
<dbReference type="AlphaFoldDB" id="A0A1I1J168"/>
<proteinExistence type="predicted"/>
<dbReference type="STRING" id="910347.SAMN05421773_103247"/>
<name>A0A1I1J168_9ACTN</name>
<sequence length="182" mass="20520">MTPPRNSPIPTPPAVREEPSSQLDDPHRLLAEYLDFYRETILAKLDGLTESQLRASRVPSGWTPLELLWHLAHVERRWLRWGFEGEDVSAPWGDHGTGKGWSVPQGVTAEEVVARYRNQCERSREIIAKASLADRAQTGGAYSDTSETPTLAWILFHLLQEYARHAGQLDIVRELIDGRAGK</sequence>
<dbReference type="SUPFAM" id="SSF109854">
    <property type="entry name" value="DinB/YfiT-like putative metalloenzymes"/>
    <property type="match status" value="1"/>
</dbReference>
<evidence type="ECO:0000313" key="3">
    <source>
        <dbReference type="Proteomes" id="UP000199207"/>
    </source>
</evidence>
<feature type="region of interest" description="Disordered" evidence="1">
    <location>
        <begin position="1"/>
        <end position="23"/>
    </location>
</feature>
<dbReference type="Gene3D" id="1.20.120.450">
    <property type="entry name" value="dinb family like domain"/>
    <property type="match status" value="1"/>
</dbReference>
<evidence type="ECO:0000313" key="2">
    <source>
        <dbReference type="EMBL" id="SFC42145.1"/>
    </source>
</evidence>
<dbReference type="OrthoDB" id="4548523at2"/>
<accession>A0A1I1J168</accession>
<dbReference type="Proteomes" id="UP000199207">
    <property type="component" value="Unassembled WGS sequence"/>
</dbReference>
<dbReference type="RefSeq" id="WP_093838077.1">
    <property type="nucleotide sequence ID" value="NZ_FOLM01000003.1"/>
</dbReference>